<feature type="domain" description="HAMP" evidence="14">
    <location>
        <begin position="311"/>
        <end position="365"/>
    </location>
</feature>
<proteinExistence type="inferred from homology"/>
<evidence type="ECO:0000256" key="8">
    <source>
        <dbReference type="ARBA" id="ARBA00023224"/>
    </source>
</evidence>
<keyword evidence="2" id="KW-1003">Cell membrane</keyword>
<dbReference type="OrthoDB" id="5428110at2"/>
<dbReference type="KEGG" id="dalk:DSCA_54980"/>
<keyword evidence="8 10" id="KW-0807">Transducer</keyword>
<dbReference type="GO" id="GO:0005886">
    <property type="term" value="C:plasma membrane"/>
    <property type="evidence" value="ECO:0007669"/>
    <property type="project" value="UniProtKB-SubCell"/>
</dbReference>
<dbReference type="CDD" id="cd06225">
    <property type="entry name" value="HAMP"/>
    <property type="match status" value="1"/>
</dbReference>
<dbReference type="Proteomes" id="UP000427906">
    <property type="component" value="Chromosome"/>
</dbReference>
<feature type="transmembrane region" description="Helical" evidence="11">
    <location>
        <begin position="292"/>
        <end position="314"/>
    </location>
</feature>
<dbReference type="SUPFAM" id="SSF58104">
    <property type="entry name" value="Methyl-accepting chemotaxis protein (MCP) signaling domain"/>
    <property type="match status" value="1"/>
</dbReference>
<dbReference type="PROSITE" id="PS50111">
    <property type="entry name" value="CHEMOTAXIS_TRANSDUC_2"/>
    <property type="match status" value="1"/>
</dbReference>
<dbReference type="GO" id="GO:0007165">
    <property type="term" value="P:signal transduction"/>
    <property type="evidence" value="ECO:0007669"/>
    <property type="project" value="UniProtKB-KW"/>
</dbReference>
<sequence>MIKKIFRMNLRNKFMIPTVLLIMVGMGLSSTVSYFKARQALTDTLRNQIMGIAGTTEAVIDAWIKDRRLDLMSWSQQKIFQSAVQDSFMGKAARKSANLQLEKLKAAYGYYENITIADLKGEIVAASDNAVIGKFNVSDRGYFKQALQGQPGVSQVIKSRDTGNPIFVAAMPLTVKEQVVGAICGILDLQAFGAKFVDHIKVGEMGYAFVVDEQGRVIAHPDKSQILALNLNELDFGKKIMAMDEGFLNYAWEGNEKWAAIQKNPAFDWRVGVVALKSEILSPVRALGQFNLLVAAVVVLVAGLIVFLLTIPVVRPINGVVGGLRDAAEGEGDLTKRLAVKSRDEVGQLAHWFNTFISKTQQLVSEVAQNAVSISSSSRSFTDISGKMSEGAETMAGKSTTVAGAAEELSNNINSIAAAMEQAATNMNMVAAATEQMTNTVGEIASNSEKARAITTDAVTQAQSASGRVDELGKAAQDISKVTETITEISEQTNLLALNATIEAARAGEAGKGFAVVANEIKDLAKQTAEATGEIKGRINGIQSSTTATVNEISQISTIIQNVAEIVSTIATAVEEQSVTTREIAGNVGQASQGLQEVNVNVANSSTASSEIARDIAMVNQSIGEMTNSSSQVNMSASELNSLAEKLSAMVARFKVA</sequence>
<evidence type="ECO:0000259" key="13">
    <source>
        <dbReference type="PROSITE" id="PS50192"/>
    </source>
</evidence>
<keyword evidence="16" id="KW-1185">Reference proteome</keyword>
<dbReference type="PROSITE" id="PS50192">
    <property type="entry name" value="T_SNARE"/>
    <property type="match status" value="1"/>
</dbReference>
<evidence type="ECO:0000259" key="14">
    <source>
        <dbReference type="PROSITE" id="PS50885"/>
    </source>
</evidence>
<comment type="subcellular location">
    <subcellularLocation>
        <location evidence="1">Cell inner membrane</location>
        <topology evidence="1">Multi-pass membrane protein</topology>
    </subcellularLocation>
</comment>
<dbReference type="InterPro" id="IPR004089">
    <property type="entry name" value="MCPsignal_dom"/>
</dbReference>
<evidence type="ECO:0000256" key="9">
    <source>
        <dbReference type="ARBA" id="ARBA00029447"/>
    </source>
</evidence>
<evidence type="ECO:0000256" key="2">
    <source>
        <dbReference type="ARBA" id="ARBA00022475"/>
    </source>
</evidence>
<dbReference type="SMART" id="SM00283">
    <property type="entry name" value="MA"/>
    <property type="match status" value="1"/>
</dbReference>
<dbReference type="AlphaFoldDB" id="A0A5K7YSE4"/>
<dbReference type="InterPro" id="IPR003660">
    <property type="entry name" value="HAMP_dom"/>
</dbReference>
<keyword evidence="7 11" id="KW-0472">Membrane</keyword>
<dbReference type="Gene3D" id="3.30.450.20">
    <property type="entry name" value="PAS domain"/>
    <property type="match status" value="2"/>
</dbReference>
<dbReference type="GO" id="GO:0004888">
    <property type="term" value="F:transmembrane signaling receptor activity"/>
    <property type="evidence" value="ECO:0007669"/>
    <property type="project" value="InterPro"/>
</dbReference>
<evidence type="ECO:0000313" key="16">
    <source>
        <dbReference type="Proteomes" id="UP000427906"/>
    </source>
</evidence>
<reference evidence="15 16" key="1">
    <citation type="submission" date="2019-11" db="EMBL/GenBank/DDBJ databases">
        <title>Comparative genomics of hydrocarbon-degrading Desulfosarcina strains.</title>
        <authorList>
            <person name="Watanabe M."/>
            <person name="Kojima H."/>
            <person name="Fukui M."/>
        </authorList>
    </citation>
    <scope>NUCLEOTIDE SEQUENCE [LARGE SCALE GENOMIC DNA]</scope>
    <source>
        <strain evidence="15 16">PL12</strain>
    </source>
</reference>
<gene>
    <name evidence="15" type="ORF">DSCA_54980</name>
</gene>
<dbReference type="InterPro" id="IPR000727">
    <property type="entry name" value="T_SNARE_dom"/>
</dbReference>
<evidence type="ECO:0000259" key="12">
    <source>
        <dbReference type="PROSITE" id="PS50111"/>
    </source>
</evidence>
<dbReference type="SMART" id="SM00304">
    <property type="entry name" value="HAMP"/>
    <property type="match status" value="1"/>
</dbReference>
<dbReference type="GO" id="GO:0006935">
    <property type="term" value="P:chemotaxis"/>
    <property type="evidence" value="ECO:0007669"/>
    <property type="project" value="UniProtKB-KW"/>
</dbReference>
<evidence type="ECO:0000256" key="4">
    <source>
        <dbReference type="ARBA" id="ARBA00022519"/>
    </source>
</evidence>
<evidence type="ECO:0000256" key="7">
    <source>
        <dbReference type="ARBA" id="ARBA00023136"/>
    </source>
</evidence>
<dbReference type="EMBL" id="AP021874">
    <property type="protein sequence ID" value="BBO71568.1"/>
    <property type="molecule type" value="Genomic_DNA"/>
</dbReference>
<evidence type="ECO:0000256" key="11">
    <source>
        <dbReference type="SAM" id="Phobius"/>
    </source>
</evidence>
<name>A0A5K7YSE4_9BACT</name>
<dbReference type="InterPro" id="IPR029151">
    <property type="entry name" value="Sensor-like_sf"/>
</dbReference>
<feature type="domain" description="Methyl-accepting transducer" evidence="12">
    <location>
        <begin position="391"/>
        <end position="613"/>
    </location>
</feature>
<evidence type="ECO:0000313" key="15">
    <source>
        <dbReference type="EMBL" id="BBO71568.1"/>
    </source>
</evidence>
<dbReference type="PANTHER" id="PTHR32089">
    <property type="entry name" value="METHYL-ACCEPTING CHEMOTAXIS PROTEIN MCPB"/>
    <property type="match status" value="1"/>
</dbReference>
<dbReference type="SUPFAM" id="SSF103190">
    <property type="entry name" value="Sensory domain-like"/>
    <property type="match status" value="1"/>
</dbReference>
<dbReference type="CDD" id="cd12912">
    <property type="entry name" value="PDC2_MCP_like"/>
    <property type="match status" value="1"/>
</dbReference>
<evidence type="ECO:0000256" key="3">
    <source>
        <dbReference type="ARBA" id="ARBA00022500"/>
    </source>
</evidence>
<dbReference type="Pfam" id="PF00015">
    <property type="entry name" value="MCPsignal"/>
    <property type="match status" value="1"/>
</dbReference>
<dbReference type="CDD" id="cd12914">
    <property type="entry name" value="PDC1_DGC_like"/>
    <property type="match status" value="1"/>
</dbReference>
<accession>A0A5K7YSE4</accession>
<dbReference type="PROSITE" id="PS50885">
    <property type="entry name" value="HAMP"/>
    <property type="match status" value="1"/>
</dbReference>
<keyword evidence="6 11" id="KW-1133">Transmembrane helix</keyword>
<keyword evidence="5 11" id="KW-0812">Transmembrane</keyword>
<dbReference type="PANTHER" id="PTHR32089:SF112">
    <property type="entry name" value="LYSOZYME-LIKE PROTEIN-RELATED"/>
    <property type="match status" value="1"/>
</dbReference>
<dbReference type="Pfam" id="PF00672">
    <property type="entry name" value="HAMP"/>
    <property type="match status" value="1"/>
</dbReference>
<dbReference type="CDD" id="cd11386">
    <property type="entry name" value="MCP_signal"/>
    <property type="match status" value="1"/>
</dbReference>
<organism evidence="15 16">
    <name type="scientific">Desulfosarcina alkanivorans</name>
    <dbReference type="NCBI Taxonomy" id="571177"/>
    <lineage>
        <taxon>Bacteria</taxon>
        <taxon>Pseudomonadati</taxon>
        <taxon>Thermodesulfobacteriota</taxon>
        <taxon>Desulfobacteria</taxon>
        <taxon>Desulfobacterales</taxon>
        <taxon>Desulfosarcinaceae</taxon>
        <taxon>Desulfosarcina</taxon>
    </lineage>
</organism>
<dbReference type="Pfam" id="PF02743">
    <property type="entry name" value="dCache_1"/>
    <property type="match status" value="1"/>
</dbReference>
<evidence type="ECO:0000256" key="10">
    <source>
        <dbReference type="PROSITE-ProRule" id="PRU00284"/>
    </source>
</evidence>
<keyword evidence="3" id="KW-0145">Chemotaxis</keyword>
<evidence type="ECO:0000256" key="6">
    <source>
        <dbReference type="ARBA" id="ARBA00022989"/>
    </source>
</evidence>
<evidence type="ECO:0000256" key="5">
    <source>
        <dbReference type="ARBA" id="ARBA00022692"/>
    </source>
</evidence>
<dbReference type="Gene3D" id="1.10.287.950">
    <property type="entry name" value="Methyl-accepting chemotaxis protein"/>
    <property type="match status" value="1"/>
</dbReference>
<feature type="domain" description="T-SNARE coiled-coil homology" evidence="13">
    <location>
        <begin position="543"/>
        <end position="605"/>
    </location>
</feature>
<dbReference type="Gene3D" id="1.10.8.500">
    <property type="entry name" value="HAMP domain in histidine kinase"/>
    <property type="match status" value="1"/>
</dbReference>
<dbReference type="PRINTS" id="PR00260">
    <property type="entry name" value="CHEMTRNSDUCR"/>
</dbReference>
<dbReference type="InterPro" id="IPR004090">
    <property type="entry name" value="Chemotax_Me-accpt_rcpt"/>
</dbReference>
<dbReference type="RefSeq" id="WP_155319383.1">
    <property type="nucleotide sequence ID" value="NZ_AP021874.1"/>
</dbReference>
<dbReference type="InterPro" id="IPR033479">
    <property type="entry name" value="dCache_1"/>
</dbReference>
<comment type="similarity">
    <text evidence="9">Belongs to the methyl-accepting chemotaxis (MCP) protein family.</text>
</comment>
<evidence type="ECO:0000256" key="1">
    <source>
        <dbReference type="ARBA" id="ARBA00004429"/>
    </source>
</evidence>
<keyword evidence="4" id="KW-0997">Cell inner membrane</keyword>
<protein>
    <submittedName>
        <fullName evidence="15">Methyl-accepting chemotaxis protein</fullName>
    </submittedName>
</protein>